<feature type="transmembrane region" description="Helical" evidence="2">
    <location>
        <begin position="124"/>
        <end position="145"/>
    </location>
</feature>
<feature type="region of interest" description="Disordered" evidence="1">
    <location>
        <begin position="52"/>
        <end position="105"/>
    </location>
</feature>
<dbReference type="GeneID" id="24270558"/>
<keyword evidence="2" id="KW-0812">Transmembrane</keyword>
<dbReference type="VEuPathDB" id="PlasmoDB:AK88_05244"/>
<feature type="transmembrane region" description="Helical" evidence="2">
    <location>
        <begin position="165"/>
        <end position="185"/>
    </location>
</feature>
<evidence type="ECO:0000256" key="1">
    <source>
        <dbReference type="SAM" id="MobiDB-lite"/>
    </source>
</evidence>
<keyword evidence="3" id="KW-0732">Signal</keyword>
<keyword evidence="2" id="KW-0472">Membrane</keyword>
<protein>
    <submittedName>
        <fullName evidence="4">Uncharacterized protein</fullName>
    </submittedName>
</protein>
<keyword evidence="2" id="KW-1133">Transmembrane helix</keyword>
<dbReference type="Proteomes" id="UP000054561">
    <property type="component" value="Unassembled WGS sequence"/>
</dbReference>
<gene>
    <name evidence="4" type="ORF">AK88_05244</name>
</gene>
<evidence type="ECO:0000256" key="2">
    <source>
        <dbReference type="SAM" id="Phobius"/>
    </source>
</evidence>
<organism evidence="4 5">
    <name type="scientific">Plasmodium fragile</name>
    <dbReference type="NCBI Taxonomy" id="5857"/>
    <lineage>
        <taxon>Eukaryota</taxon>
        <taxon>Sar</taxon>
        <taxon>Alveolata</taxon>
        <taxon>Apicomplexa</taxon>
        <taxon>Aconoidasida</taxon>
        <taxon>Haemosporida</taxon>
        <taxon>Plasmodiidae</taxon>
        <taxon>Plasmodium</taxon>
        <taxon>Plasmodium (Plasmodium)</taxon>
    </lineage>
</organism>
<accession>A0A0D9QDT5</accession>
<feature type="region of interest" description="Disordered" evidence="1">
    <location>
        <begin position="203"/>
        <end position="225"/>
    </location>
</feature>
<dbReference type="EMBL" id="KQ001748">
    <property type="protein sequence ID" value="KJP85119.1"/>
    <property type="molecule type" value="Genomic_DNA"/>
</dbReference>
<evidence type="ECO:0000313" key="4">
    <source>
        <dbReference type="EMBL" id="KJP85119.1"/>
    </source>
</evidence>
<proteinExistence type="predicted"/>
<feature type="chain" id="PRO_5002343345" evidence="3">
    <location>
        <begin position="23"/>
        <end position="225"/>
    </location>
</feature>
<evidence type="ECO:0000256" key="3">
    <source>
        <dbReference type="SAM" id="SignalP"/>
    </source>
</evidence>
<feature type="compositionally biased region" description="Basic and acidic residues" evidence="1">
    <location>
        <begin position="75"/>
        <end position="92"/>
    </location>
</feature>
<dbReference type="AlphaFoldDB" id="A0A0D9QDT5"/>
<dbReference type="RefSeq" id="XP_012338269.1">
    <property type="nucleotide sequence ID" value="XM_012482846.1"/>
</dbReference>
<name>A0A0D9QDT5_PLAFR</name>
<evidence type="ECO:0000313" key="5">
    <source>
        <dbReference type="Proteomes" id="UP000054561"/>
    </source>
</evidence>
<keyword evidence="5" id="KW-1185">Reference proteome</keyword>
<sequence length="225" mass="25092">MTFLVKFSIFIMALCFGQSADCASTIGTSSNNGTSPYDATDAITAVSLSGEPDIGKRGQRNFYDGRATGRQKGTMFDDMRRKLKSRDKEKQAEHKKKTSQNITAGNNCRRGLKKLIRCKMGRRAWMKVIVVFSVVYSFLISPVAQSIVHASLMSSQAVLSFWPMMGIYGTSILIPVIYACVLVCFCRSKTGKCLLDKIWNKKEKEEAPTETQKNEGKVNKESKKT</sequence>
<reference evidence="4 5" key="1">
    <citation type="submission" date="2014-03" db="EMBL/GenBank/DDBJ databases">
        <title>The Genome Sequence of Plasmodium fragile nilgiri.</title>
        <authorList>
            <consortium name="The Broad Institute Genomics Platform"/>
            <consortium name="The Broad Institute Genome Sequencing Center for Infectious Disease"/>
            <person name="Neafsey D."/>
            <person name="Duraisingh M."/>
            <person name="Young S.K."/>
            <person name="Zeng Q."/>
            <person name="Gargeya S."/>
            <person name="Abouelleil A."/>
            <person name="Alvarado L."/>
            <person name="Chapman S.B."/>
            <person name="Gainer-Dewar J."/>
            <person name="Goldberg J."/>
            <person name="Griggs A."/>
            <person name="Gujja S."/>
            <person name="Hansen M."/>
            <person name="Howarth C."/>
            <person name="Imamovic A."/>
            <person name="Larimer J."/>
            <person name="Pearson M."/>
            <person name="Poon T.W."/>
            <person name="Priest M."/>
            <person name="Roberts A."/>
            <person name="Saif S."/>
            <person name="Shea T."/>
            <person name="Sykes S."/>
            <person name="Wortman J."/>
            <person name="Nusbaum C."/>
            <person name="Birren B."/>
        </authorList>
    </citation>
    <scope>NUCLEOTIDE SEQUENCE [LARGE SCALE GENOMIC DNA]</scope>
    <source>
        <strain evidence="5">nilgiri</strain>
    </source>
</reference>
<feature type="signal peptide" evidence="3">
    <location>
        <begin position="1"/>
        <end position="22"/>
    </location>
</feature>